<name>A0A448WTQ6_9PLAT</name>
<protein>
    <submittedName>
        <fullName evidence="1">Uncharacterized protein</fullName>
    </submittedName>
</protein>
<comment type="caution">
    <text evidence="1">The sequence shown here is derived from an EMBL/GenBank/DDBJ whole genome shotgun (WGS) entry which is preliminary data.</text>
</comment>
<dbReference type="Proteomes" id="UP000784294">
    <property type="component" value="Unassembled WGS sequence"/>
</dbReference>
<organism evidence="1 2">
    <name type="scientific">Protopolystoma xenopodis</name>
    <dbReference type="NCBI Taxonomy" id="117903"/>
    <lineage>
        <taxon>Eukaryota</taxon>
        <taxon>Metazoa</taxon>
        <taxon>Spiralia</taxon>
        <taxon>Lophotrochozoa</taxon>
        <taxon>Platyhelminthes</taxon>
        <taxon>Monogenea</taxon>
        <taxon>Polyopisthocotylea</taxon>
        <taxon>Polystomatidea</taxon>
        <taxon>Polystomatidae</taxon>
        <taxon>Protopolystoma</taxon>
    </lineage>
</organism>
<gene>
    <name evidence="1" type="ORF">PXEA_LOCUS13513</name>
</gene>
<accession>A0A448WTQ6</accession>
<dbReference type="EMBL" id="CAAALY010044598">
    <property type="protein sequence ID" value="VEL20073.1"/>
    <property type="molecule type" value="Genomic_DNA"/>
</dbReference>
<sequence>MSVLDLDSEVDGPCPVFKEDAPSSTPLMQAKHLYLGRRGLTGIACLDLAALDSTINSDATVVANLLSNLRRRHNDFGPEEKKSDINESAGNYSCFPSSYFVNQNFAPEKFILPEARWLLSPSLKFVQFAQ</sequence>
<reference evidence="1" key="1">
    <citation type="submission" date="2018-11" db="EMBL/GenBank/DDBJ databases">
        <authorList>
            <consortium name="Pathogen Informatics"/>
        </authorList>
    </citation>
    <scope>NUCLEOTIDE SEQUENCE</scope>
</reference>
<evidence type="ECO:0000313" key="1">
    <source>
        <dbReference type="EMBL" id="VEL20073.1"/>
    </source>
</evidence>
<keyword evidence="2" id="KW-1185">Reference proteome</keyword>
<dbReference type="AlphaFoldDB" id="A0A448WTQ6"/>
<proteinExistence type="predicted"/>
<evidence type="ECO:0000313" key="2">
    <source>
        <dbReference type="Proteomes" id="UP000784294"/>
    </source>
</evidence>